<dbReference type="Pfam" id="PF13478">
    <property type="entry name" value="XdhC_C"/>
    <property type="match status" value="1"/>
</dbReference>
<dbReference type="Proteomes" id="UP000604341">
    <property type="component" value="Unassembled WGS sequence"/>
</dbReference>
<accession>A0ABQ2FL74</accession>
<comment type="caution">
    <text evidence="3">The sequence shown here is derived from an EMBL/GenBank/DDBJ whole genome shotgun (WGS) entry which is preliminary data.</text>
</comment>
<reference evidence="4" key="1">
    <citation type="journal article" date="2019" name="Int. J. Syst. Evol. Microbiol.">
        <title>The Global Catalogue of Microorganisms (GCM) 10K type strain sequencing project: providing services to taxonomists for standard genome sequencing and annotation.</title>
        <authorList>
            <consortium name="The Broad Institute Genomics Platform"/>
            <consortium name="The Broad Institute Genome Sequencing Center for Infectious Disease"/>
            <person name="Wu L."/>
            <person name="Ma J."/>
        </authorList>
    </citation>
    <scope>NUCLEOTIDE SEQUENCE [LARGE SCALE GENOMIC DNA]</scope>
    <source>
        <strain evidence="4">JCM 19173</strain>
    </source>
</reference>
<evidence type="ECO:0000313" key="4">
    <source>
        <dbReference type="Proteomes" id="UP000604341"/>
    </source>
</evidence>
<keyword evidence="4" id="KW-1185">Reference proteome</keyword>
<dbReference type="InterPro" id="IPR003777">
    <property type="entry name" value="XdhC_CoxI"/>
</dbReference>
<dbReference type="EMBL" id="BMPE01000003">
    <property type="protein sequence ID" value="GGK99015.1"/>
    <property type="molecule type" value="Genomic_DNA"/>
</dbReference>
<proteinExistence type="predicted"/>
<organism evidence="3 4">
    <name type="scientific">Deinococcus radiotolerans</name>
    <dbReference type="NCBI Taxonomy" id="1309407"/>
    <lineage>
        <taxon>Bacteria</taxon>
        <taxon>Thermotogati</taxon>
        <taxon>Deinococcota</taxon>
        <taxon>Deinococci</taxon>
        <taxon>Deinococcales</taxon>
        <taxon>Deinococcaceae</taxon>
        <taxon>Deinococcus</taxon>
    </lineage>
</organism>
<evidence type="ECO:0000259" key="1">
    <source>
        <dbReference type="Pfam" id="PF02625"/>
    </source>
</evidence>
<dbReference type="InterPro" id="IPR027051">
    <property type="entry name" value="XdhC_Rossmann_dom"/>
</dbReference>
<dbReference type="PANTHER" id="PTHR30388">
    <property type="entry name" value="ALDEHYDE OXIDOREDUCTASE MOLYBDENUM COFACTOR ASSEMBLY PROTEIN"/>
    <property type="match status" value="1"/>
</dbReference>
<feature type="domain" description="XdhC- CoxI" evidence="1">
    <location>
        <begin position="26"/>
        <end position="86"/>
    </location>
</feature>
<sequence length="296" mass="31015">MDAHTLTPQHVATGGPAWLVALTRLAAQGEAAVLVSVMAARGHTPREAGARMVVSRTGSWGSVGGGNLEATAVERARTLIRAGTQAPETLTLRLTDRAANGHGRQCCGGEVTLHLDPVLHAQPQVAVFGAGHVGLELARLLARHPIGLHLIDSRAAQLTPERLAPLRDAEAQVTAHHAPIPELVLDGLPLSTHILILTHDHAEDAAILDAALRRPGTGFLGLIGSSAKWTRFQAQLRDLGHPPDALARVTSPIGLPDLNTGPARKHPAVIALSVAAQLLPHLTLQPDPVPAPERTS</sequence>
<protein>
    <submittedName>
        <fullName evidence="3">Xanthine dehydrogenase accessory protein XdhC</fullName>
    </submittedName>
</protein>
<dbReference type="InterPro" id="IPR052698">
    <property type="entry name" value="MoCofactor_Util/Proc"/>
</dbReference>
<dbReference type="RefSeq" id="WP_189068533.1">
    <property type="nucleotide sequence ID" value="NZ_BMPE01000003.1"/>
</dbReference>
<dbReference type="PANTHER" id="PTHR30388:SF6">
    <property type="entry name" value="XANTHINE DEHYDROGENASE SUBUNIT A-RELATED"/>
    <property type="match status" value="1"/>
</dbReference>
<evidence type="ECO:0000259" key="2">
    <source>
        <dbReference type="Pfam" id="PF13478"/>
    </source>
</evidence>
<dbReference type="Pfam" id="PF02625">
    <property type="entry name" value="XdhC_CoxI"/>
    <property type="match status" value="1"/>
</dbReference>
<dbReference type="InterPro" id="IPR014308">
    <property type="entry name" value="Xanthine_DH_XdhC"/>
</dbReference>
<dbReference type="NCBIfam" id="TIGR02964">
    <property type="entry name" value="xanthine_xdhC"/>
    <property type="match status" value="1"/>
</dbReference>
<evidence type="ECO:0000313" key="3">
    <source>
        <dbReference type="EMBL" id="GGK99015.1"/>
    </source>
</evidence>
<feature type="domain" description="XdhC Rossmann" evidence="2">
    <location>
        <begin position="125"/>
        <end position="278"/>
    </location>
</feature>
<dbReference type="Gene3D" id="3.40.50.720">
    <property type="entry name" value="NAD(P)-binding Rossmann-like Domain"/>
    <property type="match status" value="1"/>
</dbReference>
<gene>
    <name evidence="3" type="ORF">GCM10010844_16520</name>
</gene>
<name>A0ABQ2FL74_9DEIO</name>